<dbReference type="PANTHER" id="PTHR48002">
    <property type="entry name" value="OLFACTORY RECEPTOR"/>
    <property type="match status" value="1"/>
</dbReference>
<dbReference type="FunFam" id="1.10.1220.70:FF:000001">
    <property type="entry name" value="Olfactory receptor"/>
    <property type="match status" value="1"/>
</dbReference>
<feature type="transmembrane region" description="Helical" evidence="12">
    <location>
        <begin position="268"/>
        <end position="287"/>
    </location>
</feature>
<dbReference type="PROSITE" id="PS50262">
    <property type="entry name" value="G_PROTEIN_RECEP_F1_2"/>
    <property type="match status" value="1"/>
</dbReference>
<feature type="transmembrane region" description="Helical" evidence="12">
    <location>
        <begin position="234"/>
        <end position="256"/>
    </location>
</feature>
<evidence type="ECO:0000256" key="5">
    <source>
        <dbReference type="ARBA" id="ARBA00022692"/>
    </source>
</evidence>
<evidence type="ECO:0000256" key="10">
    <source>
        <dbReference type="ARBA" id="ARBA00023170"/>
    </source>
</evidence>
<keyword evidence="6" id="KW-0552">Olfaction</keyword>
<evidence type="ECO:0000256" key="3">
    <source>
        <dbReference type="ARBA" id="ARBA00022475"/>
    </source>
</evidence>
<keyword evidence="3" id="KW-1003">Cell membrane</keyword>
<keyword evidence="7 12" id="KW-1133">Transmembrane helix</keyword>
<dbReference type="GO" id="GO:0004984">
    <property type="term" value="F:olfactory receptor activity"/>
    <property type="evidence" value="ECO:0007669"/>
    <property type="project" value="InterPro"/>
</dbReference>
<keyword evidence="4" id="KW-0716">Sensory transduction</keyword>
<proteinExistence type="inferred from homology"/>
<feature type="transmembrane region" description="Helical" evidence="12">
    <location>
        <begin position="191"/>
        <end position="214"/>
    </location>
</feature>
<dbReference type="Proteomes" id="UP000694906">
    <property type="component" value="Unplaced"/>
</dbReference>
<keyword evidence="14" id="KW-1185">Reference proteome</keyword>
<dbReference type="GO" id="GO:0005886">
    <property type="term" value="C:plasma membrane"/>
    <property type="evidence" value="ECO:0007669"/>
    <property type="project" value="UniProtKB-SubCell"/>
</dbReference>
<evidence type="ECO:0000256" key="11">
    <source>
        <dbReference type="ARBA" id="ARBA00023224"/>
    </source>
</evidence>
<comment type="similarity">
    <text evidence="2">Belongs to the G-protein coupled receptor 1 family.</text>
</comment>
<evidence type="ECO:0000256" key="12">
    <source>
        <dbReference type="SAM" id="Phobius"/>
    </source>
</evidence>
<evidence type="ECO:0000256" key="4">
    <source>
        <dbReference type="ARBA" id="ARBA00022606"/>
    </source>
</evidence>
<comment type="subcellular location">
    <subcellularLocation>
        <location evidence="1">Cell membrane</location>
        <topology evidence="1">Multi-pass membrane protein</topology>
    </subcellularLocation>
</comment>
<dbReference type="InterPro" id="IPR050427">
    <property type="entry name" value="Olfactory_Receptors"/>
</dbReference>
<evidence type="ECO:0000256" key="7">
    <source>
        <dbReference type="ARBA" id="ARBA00022989"/>
    </source>
</evidence>
<dbReference type="SUPFAM" id="SSF81321">
    <property type="entry name" value="Family A G protein-coupled receptor-like"/>
    <property type="match status" value="1"/>
</dbReference>
<gene>
    <name evidence="15" type="primary">LOC101721873</name>
</gene>
<dbReference type="RefSeq" id="XP_004874122.1">
    <property type="nucleotide sequence ID" value="XM_004874065.1"/>
</dbReference>
<evidence type="ECO:0000313" key="15">
    <source>
        <dbReference type="RefSeq" id="XP_004874122.1"/>
    </source>
</evidence>
<keyword evidence="10 15" id="KW-0675">Receptor</keyword>
<dbReference type="AlphaFoldDB" id="A0AAX6QIP4"/>
<keyword evidence="9 12" id="KW-0472">Membrane</keyword>
<protein>
    <submittedName>
        <fullName evidence="15">Olfactory receptor 4C16</fullName>
    </submittedName>
</protein>
<feature type="transmembrane region" description="Helical" evidence="12">
    <location>
        <begin position="59"/>
        <end position="80"/>
    </location>
</feature>
<feature type="transmembrane region" description="Helical" evidence="12">
    <location>
        <begin position="24"/>
        <end position="47"/>
    </location>
</feature>
<dbReference type="PRINTS" id="PR00245">
    <property type="entry name" value="OLFACTORYR"/>
</dbReference>
<reference evidence="15" key="1">
    <citation type="submission" date="2025-08" db="UniProtKB">
        <authorList>
            <consortium name="RefSeq"/>
        </authorList>
    </citation>
    <scope>IDENTIFICATION</scope>
</reference>
<accession>A0AAX6QIP4</accession>
<dbReference type="GeneID" id="101721873"/>
<evidence type="ECO:0000313" key="14">
    <source>
        <dbReference type="Proteomes" id="UP000694906"/>
    </source>
</evidence>
<keyword evidence="8" id="KW-0297">G-protein coupled receptor</keyword>
<feature type="domain" description="G-protein coupled receptors family 1 profile" evidence="13">
    <location>
        <begin position="39"/>
        <end position="285"/>
    </location>
</feature>
<evidence type="ECO:0000259" key="13">
    <source>
        <dbReference type="PROSITE" id="PS50262"/>
    </source>
</evidence>
<evidence type="ECO:0000256" key="9">
    <source>
        <dbReference type="ARBA" id="ARBA00023136"/>
    </source>
</evidence>
<keyword evidence="5 12" id="KW-0812">Transmembrane</keyword>
<dbReference type="InterPro" id="IPR000276">
    <property type="entry name" value="GPCR_Rhodpsn"/>
</dbReference>
<evidence type="ECO:0000256" key="6">
    <source>
        <dbReference type="ARBA" id="ARBA00022725"/>
    </source>
</evidence>
<name>A0AAX6QIP4_HETGA</name>
<dbReference type="PRINTS" id="PR00237">
    <property type="entry name" value="GPCRRHODOPSN"/>
</dbReference>
<dbReference type="GO" id="GO:0004930">
    <property type="term" value="F:G protein-coupled receptor activity"/>
    <property type="evidence" value="ECO:0007669"/>
    <property type="project" value="UniProtKB-KW"/>
</dbReference>
<feature type="transmembrane region" description="Helical" evidence="12">
    <location>
        <begin position="100"/>
        <end position="122"/>
    </location>
</feature>
<dbReference type="InterPro" id="IPR017452">
    <property type="entry name" value="GPCR_Rhodpsn_7TM"/>
</dbReference>
<evidence type="ECO:0000256" key="1">
    <source>
        <dbReference type="ARBA" id="ARBA00004651"/>
    </source>
</evidence>
<dbReference type="FunFam" id="1.20.1070.10:FF:000007">
    <property type="entry name" value="Olfactory receptor"/>
    <property type="match status" value="1"/>
</dbReference>
<dbReference type="CDD" id="cd15939">
    <property type="entry name" value="7tmA_OR4A-like"/>
    <property type="match status" value="1"/>
</dbReference>
<sequence length="310" mass="35038">MKLNNNVTEFILLGLTQDPVRKKIVFIIFLLFYLGTLMGNLLIITIIKTSQALGSPMYFFLFYLSLSDTCFSTSIAPRMIVDTLAEQATITFSECMIQVFSAHFFGCLEIFILILMAVDHYVAIWKPLYYPTIVNCRVCGVLMAVAWVGSCMHSLAQIFLSLSLPYCGPNVVDHYFCDLEPLLQLACADTYVVNLLLVFNSGALCTVGFVLLMFNYVVILHSLRNHSTEGRRKALSTCISHIILVLLFFVRCIFIYTLPATTFPMDKMIGVVYMIGTPLFNPLIYTLRNAEVKNAMSKLWSKKLISDDVR</sequence>
<dbReference type="Gene3D" id="1.20.1070.10">
    <property type="entry name" value="Rhodopsin 7-helix transmembrane proteins"/>
    <property type="match status" value="1"/>
</dbReference>
<keyword evidence="11" id="KW-0807">Transducer</keyword>
<dbReference type="InterPro" id="IPR000725">
    <property type="entry name" value="Olfact_rcpt"/>
</dbReference>
<evidence type="ECO:0000256" key="8">
    <source>
        <dbReference type="ARBA" id="ARBA00023040"/>
    </source>
</evidence>
<feature type="transmembrane region" description="Helical" evidence="12">
    <location>
        <begin position="134"/>
        <end position="156"/>
    </location>
</feature>
<evidence type="ECO:0000256" key="2">
    <source>
        <dbReference type="ARBA" id="ARBA00010663"/>
    </source>
</evidence>
<dbReference type="KEGG" id="hgl:101721873"/>
<organism evidence="14 15">
    <name type="scientific">Heterocephalus glaber</name>
    <name type="common">Naked mole rat</name>
    <dbReference type="NCBI Taxonomy" id="10181"/>
    <lineage>
        <taxon>Eukaryota</taxon>
        <taxon>Metazoa</taxon>
        <taxon>Chordata</taxon>
        <taxon>Craniata</taxon>
        <taxon>Vertebrata</taxon>
        <taxon>Euteleostomi</taxon>
        <taxon>Mammalia</taxon>
        <taxon>Eutheria</taxon>
        <taxon>Euarchontoglires</taxon>
        <taxon>Glires</taxon>
        <taxon>Rodentia</taxon>
        <taxon>Hystricomorpha</taxon>
        <taxon>Bathyergidae</taxon>
        <taxon>Heterocephalus</taxon>
    </lineage>
</organism>
<dbReference type="Pfam" id="PF13853">
    <property type="entry name" value="7tm_4"/>
    <property type="match status" value="1"/>
</dbReference>